<dbReference type="KEGG" id="mpp:MICPUCDRAFT_60248"/>
<dbReference type="GO" id="GO:0010257">
    <property type="term" value="P:NADH dehydrogenase complex assembly"/>
    <property type="evidence" value="ECO:0007669"/>
    <property type="project" value="TreeGrafter"/>
</dbReference>
<evidence type="ECO:0000256" key="1">
    <source>
        <dbReference type="ARBA" id="ARBA00007884"/>
    </source>
</evidence>
<protein>
    <submittedName>
        <fullName evidence="4">Predicted protein</fullName>
    </submittedName>
</protein>
<name>C1MXQ7_MICPC</name>
<feature type="domain" description="NADH:ubiquinone oxidoreductase intermediate-associated protein 30" evidence="3">
    <location>
        <begin position="172"/>
        <end position="335"/>
    </location>
</feature>
<dbReference type="EMBL" id="GG663742">
    <property type="protein sequence ID" value="EEH55501.1"/>
    <property type="molecule type" value="Genomic_DNA"/>
</dbReference>
<dbReference type="eggNOG" id="KOG1203">
    <property type="taxonomic scope" value="Eukaryota"/>
</dbReference>
<evidence type="ECO:0000256" key="2">
    <source>
        <dbReference type="SAM" id="MobiDB-lite"/>
    </source>
</evidence>
<dbReference type="InterPro" id="IPR013857">
    <property type="entry name" value="NADH-UbQ_OxRdtase-assoc_prot30"/>
</dbReference>
<dbReference type="PANTHER" id="PTHR13194:SF19">
    <property type="entry name" value="NAD(P)-BINDING ROSSMANN-FOLD SUPERFAMILY PROTEIN"/>
    <property type="match status" value="1"/>
</dbReference>
<dbReference type="GO" id="GO:0051082">
    <property type="term" value="F:unfolded protein binding"/>
    <property type="evidence" value="ECO:0007669"/>
    <property type="project" value="TreeGrafter"/>
</dbReference>
<dbReference type="OMA" id="DEGAWIM"/>
<dbReference type="SUPFAM" id="SSF49785">
    <property type="entry name" value="Galactose-binding domain-like"/>
    <property type="match status" value="1"/>
</dbReference>
<dbReference type="PANTHER" id="PTHR13194">
    <property type="entry name" value="COMPLEX I INTERMEDIATE-ASSOCIATED PROTEIN 30"/>
    <property type="match status" value="1"/>
</dbReference>
<dbReference type="Pfam" id="PF08547">
    <property type="entry name" value="CIA30"/>
    <property type="match status" value="1"/>
</dbReference>
<gene>
    <name evidence="4" type="ORF">MICPUCDRAFT_60248</name>
</gene>
<dbReference type="Proteomes" id="UP000001876">
    <property type="component" value="Unassembled WGS sequence"/>
</dbReference>
<feature type="region of interest" description="Disordered" evidence="2">
    <location>
        <begin position="139"/>
        <end position="164"/>
    </location>
</feature>
<dbReference type="STRING" id="564608.C1MXQ7"/>
<evidence type="ECO:0000259" key="3">
    <source>
        <dbReference type="Pfam" id="PF08547"/>
    </source>
</evidence>
<sequence length="343" mass="35673">MSSSSSSGRARTLAAGSAPASLSPEVRSRVVTSITGSIKFGAPMFNAGDAAGCVKLYRQTAMGIVRDVDVDSDAVKSTLRDAVARADGIATEGGETDAAMRSAAWALRRGLDAVVNILLDPPPDEPIVYSAARATTGNAGNEEDALEGPGGVQRGAASAPSEADDPCPAIFDFAANPDAASRWRSMNDGVMGGVSDGMMLPRADLGCARFTGCVRTENNGGFASVRASMGSGVDMSAFSGLYVDARAGDAESAGKRYLLVVKDDEAMTTQVNFKSAFAIKADEFGRVKVPFTAFDRPERMGRAVMRGALRAEAMCEIGLMVLKGDPEQLGTFNVDVRAIGAYK</sequence>
<dbReference type="AlphaFoldDB" id="C1MXQ7"/>
<evidence type="ECO:0000313" key="4">
    <source>
        <dbReference type="EMBL" id="EEH55501.1"/>
    </source>
</evidence>
<dbReference type="RefSeq" id="XP_003060732.1">
    <property type="nucleotide sequence ID" value="XM_003060686.1"/>
</dbReference>
<proteinExistence type="inferred from homology"/>
<comment type="similarity">
    <text evidence="1">Belongs to the CIA30 family.</text>
</comment>
<evidence type="ECO:0000313" key="5">
    <source>
        <dbReference type="Proteomes" id="UP000001876"/>
    </source>
</evidence>
<keyword evidence="5" id="KW-1185">Reference proteome</keyword>
<accession>C1MXQ7</accession>
<dbReference type="GeneID" id="9685879"/>
<dbReference type="InterPro" id="IPR039131">
    <property type="entry name" value="NDUFAF1"/>
</dbReference>
<dbReference type="InterPro" id="IPR008979">
    <property type="entry name" value="Galactose-bd-like_sf"/>
</dbReference>
<organism evidence="5">
    <name type="scientific">Micromonas pusilla (strain CCMP1545)</name>
    <name type="common">Picoplanktonic green alga</name>
    <dbReference type="NCBI Taxonomy" id="564608"/>
    <lineage>
        <taxon>Eukaryota</taxon>
        <taxon>Viridiplantae</taxon>
        <taxon>Chlorophyta</taxon>
        <taxon>Mamiellophyceae</taxon>
        <taxon>Mamiellales</taxon>
        <taxon>Mamiellaceae</taxon>
        <taxon>Micromonas</taxon>
    </lineage>
</organism>
<reference evidence="4 5" key="1">
    <citation type="journal article" date="2009" name="Science">
        <title>Green evolution and dynamic adaptations revealed by genomes of the marine picoeukaryotes Micromonas.</title>
        <authorList>
            <person name="Worden A.Z."/>
            <person name="Lee J.H."/>
            <person name="Mock T."/>
            <person name="Rouze P."/>
            <person name="Simmons M.P."/>
            <person name="Aerts A.L."/>
            <person name="Allen A.E."/>
            <person name="Cuvelier M.L."/>
            <person name="Derelle E."/>
            <person name="Everett M.V."/>
            <person name="Foulon E."/>
            <person name="Grimwood J."/>
            <person name="Gundlach H."/>
            <person name="Henrissat B."/>
            <person name="Napoli C."/>
            <person name="McDonald S.M."/>
            <person name="Parker M.S."/>
            <person name="Rombauts S."/>
            <person name="Salamov A."/>
            <person name="Von Dassow P."/>
            <person name="Badger J.H."/>
            <person name="Coutinho P.M."/>
            <person name="Demir E."/>
            <person name="Dubchak I."/>
            <person name="Gentemann C."/>
            <person name="Eikrem W."/>
            <person name="Gready J.E."/>
            <person name="John U."/>
            <person name="Lanier W."/>
            <person name="Lindquist E.A."/>
            <person name="Lucas S."/>
            <person name="Mayer K.F."/>
            <person name="Moreau H."/>
            <person name="Not F."/>
            <person name="Otillar R."/>
            <person name="Panaud O."/>
            <person name="Pangilinan J."/>
            <person name="Paulsen I."/>
            <person name="Piegu B."/>
            <person name="Poliakov A."/>
            <person name="Robbens S."/>
            <person name="Schmutz J."/>
            <person name="Toulza E."/>
            <person name="Wyss T."/>
            <person name="Zelensky A."/>
            <person name="Zhou K."/>
            <person name="Armbrust E.V."/>
            <person name="Bhattacharya D."/>
            <person name="Goodenough U.W."/>
            <person name="Van de Peer Y."/>
            <person name="Grigoriev I.V."/>
        </authorList>
    </citation>
    <scope>NUCLEOTIDE SEQUENCE [LARGE SCALE GENOMIC DNA]</scope>
    <source>
        <strain evidence="4 5">CCMP1545</strain>
    </source>
</reference>
<dbReference type="OrthoDB" id="426386at2759"/>